<dbReference type="PANTHER" id="PTHR12732">
    <property type="entry name" value="UNCHARACTERIZED PROTEASOME COMPONENT REGION PCI-CONTAINING"/>
    <property type="match status" value="1"/>
</dbReference>
<dbReference type="GO" id="GO:0003690">
    <property type="term" value="F:double-stranded DNA binding"/>
    <property type="evidence" value="ECO:0000318"/>
    <property type="project" value="GO_Central"/>
</dbReference>
<name>Q756Q1_EREGS</name>
<dbReference type="GO" id="GO:0070390">
    <property type="term" value="C:transcription export complex 2"/>
    <property type="evidence" value="ECO:0000318"/>
    <property type="project" value="GO_Central"/>
</dbReference>
<dbReference type="InterPro" id="IPR045114">
    <property type="entry name" value="Csn12-like"/>
</dbReference>
<dbReference type="Proteomes" id="UP000000591">
    <property type="component" value="Chromosome V"/>
</dbReference>
<dbReference type="OrthoDB" id="5404651at2759"/>
<feature type="domain" description="PCI" evidence="1">
    <location>
        <begin position="221"/>
        <end position="431"/>
    </location>
</feature>
<dbReference type="RefSeq" id="NP_985060.1">
    <property type="nucleotide sequence ID" value="NM_210414.1"/>
</dbReference>
<accession>Q756Q1</accession>
<dbReference type="GO" id="GO:0016973">
    <property type="term" value="P:poly(A)+ mRNA export from nucleus"/>
    <property type="evidence" value="ECO:0000318"/>
    <property type="project" value="GO_Central"/>
</dbReference>
<dbReference type="PROSITE" id="PS50250">
    <property type="entry name" value="PCI"/>
    <property type="match status" value="1"/>
</dbReference>
<keyword evidence="3" id="KW-1185">Reference proteome</keyword>
<evidence type="ECO:0000313" key="2">
    <source>
        <dbReference type="EMBL" id="AAS52884.1"/>
    </source>
</evidence>
<dbReference type="SMART" id="SM00753">
    <property type="entry name" value="PAM"/>
    <property type="match status" value="1"/>
</dbReference>
<dbReference type="AlphaFoldDB" id="Q756Q1"/>
<reference evidence="2 3" key="1">
    <citation type="journal article" date="2004" name="Science">
        <title>The Ashbya gossypii genome as a tool for mapping the ancient Saccharomyces cerevisiae genome.</title>
        <authorList>
            <person name="Dietrich F.S."/>
            <person name="Voegeli S."/>
            <person name="Brachat S."/>
            <person name="Lerch A."/>
            <person name="Gates K."/>
            <person name="Steiner S."/>
            <person name="Mohr C."/>
            <person name="Pohlmann R."/>
            <person name="Luedi P."/>
            <person name="Choi S."/>
            <person name="Wing R.A."/>
            <person name="Flavier A."/>
            <person name="Gaffney T.D."/>
            <person name="Philippsen P."/>
        </authorList>
    </citation>
    <scope>NUCLEOTIDE SEQUENCE [LARGE SCALE GENOMIC DNA]</scope>
    <source>
        <strain evidence="3">ATCC 10895 / CBS 109.51 / FGSC 9923 / NRRL Y-1056</strain>
    </source>
</reference>
<sequence>MDAFIQQVREGNVTVLNINLDKNGLLIAALQKELQNRYQDDSTLDRYVEGAQLHDGRWTRFNVLVCSFLRYCRDVNPWSLWESSDLLFTCYQDLGNCLLQDSYPIEGLVGLFKEETEWIVPRAVRLDSNRKLVGTKKHLFVQHVASVISKVFNSIKGRVDEAASAYAALPAKQQILLYVANQLNNIYFRIDSPSSCANIFKNIQPKSMIEHFQQYPIEEQVEYRYLLGRYYLSSYRISDAFAQLLRAFQDLCALARAAQAPVPVLQRNMVRVLRYLVPAGIILGRPPPFALLESLAPALGRSYSELIHALKTGNLQAMHQWLRSHEDELRRRRLLLLMLEKLPLLAYRNLLRRVFQIVALPAYSNRIPYAAVETALRLSIGSPEPTAPPIYRLVHTPDNAENVLVTLINYSFLRGNCFPLNRMCVTMKTTNLLDVFPAITPKIASKFPQNHDDAWLDS</sequence>
<dbReference type="KEGG" id="ago:AGOS_AER203C"/>
<dbReference type="GeneID" id="4621270"/>
<dbReference type="PANTHER" id="PTHR12732:SF8">
    <property type="entry name" value="NUCLEAR MRNA EXPORT PROTEIN THP1"/>
    <property type="match status" value="1"/>
</dbReference>
<organism evidence="2 3">
    <name type="scientific">Eremothecium gossypii (strain ATCC 10895 / CBS 109.51 / FGSC 9923 / NRRL Y-1056)</name>
    <name type="common">Yeast</name>
    <name type="synonym">Ashbya gossypii</name>
    <dbReference type="NCBI Taxonomy" id="284811"/>
    <lineage>
        <taxon>Eukaryota</taxon>
        <taxon>Fungi</taxon>
        <taxon>Dikarya</taxon>
        <taxon>Ascomycota</taxon>
        <taxon>Saccharomycotina</taxon>
        <taxon>Saccharomycetes</taxon>
        <taxon>Saccharomycetales</taxon>
        <taxon>Saccharomycetaceae</taxon>
        <taxon>Eremothecium</taxon>
    </lineage>
</organism>
<dbReference type="InterPro" id="IPR000717">
    <property type="entry name" value="PCI_dom"/>
</dbReference>
<evidence type="ECO:0000259" key="1">
    <source>
        <dbReference type="PROSITE" id="PS50250"/>
    </source>
</evidence>
<dbReference type="OMA" id="PQLCSNI"/>
<dbReference type="GO" id="GO:0003723">
    <property type="term" value="F:RNA binding"/>
    <property type="evidence" value="ECO:0000318"/>
    <property type="project" value="GO_Central"/>
</dbReference>
<dbReference type="FunCoup" id="Q756Q1">
    <property type="interactions" value="129"/>
</dbReference>
<dbReference type="GO" id="GO:0000973">
    <property type="term" value="P:post-transcriptional tethering of RNA polymerase II gene DNA at nuclear periphery"/>
    <property type="evidence" value="ECO:0000318"/>
    <property type="project" value="GO_Central"/>
</dbReference>
<gene>
    <name evidence="2" type="ORF">AGOS_AER203C</name>
</gene>
<dbReference type="EMBL" id="AE016818">
    <property type="protein sequence ID" value="AAS52884.1"/>
    <property type="molecule type" value="Genomic_DNA"/>
</dbReference>
<dbReference type="Pfam" id="PF01399">
    <property type="entry name" value="PCI"/>
    <property type="match status" value="1"/>
</dbReference>
<dbReference type="InParanoid" id="Q756Q1"/>
<dbReference type="STRING" id="284811.Q756Q1"/>
<evidence type="ECO:0000313" key="3">
    <source>
        <dbReference type="Proteomes" id="UP000000591"/>
    </source>
</evidence>
<dbReference type="eggNOG" id="KOG2688">
    <property type="taxonomic scope" value="Eukaryota"/>
</dbReference>
<dbReference type="GO" id="GO:0006368">
    <property type="term" value="P:transcription elongation by RNA polymerase II"/>
    <property type="evidence" value="ECO:0000318"/>
    <property type="project" value="GO_Central"/>
</dbReference>
<reference evidence="3" key="2">
    <citation type="journal article" date="2013" name="G3 (Bethesda)">
        <title>Genomes of Ashbya fungi isolated from insects reveal four mating-type loci, numerous translocations, lack of transposons, and distinct gene duplications.</title>
        <authorList>
            <person name="Dietrich F.S."/>
            <person name="Voegeli S."/>
            <person name="Kuo S."/>
            <person name="Philippsen P."/>
        </authorList>
    </citation>
    <scope>GENOME REANNOTATION</scope>
    <source>
        <strain evidence="3">ATCC 10895 / CBS 109.51 / FGSC 9923 / NRRL Y-1056</strain>
    </source>
</reference>
<protein>
    <submittedName>
        <fullName evidence="2">AER203Cp</fullName>
    </submittedName>
</protein>
<dbReference type="HOGENOM" id="CLU_048936_0_0_1"/>
<proteinExistence type="predicted"/>